<protein>
    <recommendedName>
        <fullName evidence="3">YdhG-like domain-containing protein</fullName>
    </recommendedName>
</protein>
<dbReference type="Proteomes" id="UP000321386">
    <property type="component" value="Unassembled WGS sequence"/>
</dbReference>
<evidence type="ECO:0000313" key="1">
    <source>
        <dbReference type="EMBL" id="GEK16355.1"/>
    </source>
</evidence>
<evidence type="ECO:0008006" key="3">
    <source>
        <dbReference type="Google" id="ProtNLM"/>
    </source>
</evidence>
<proteinExistence type="predicted"/>
<evidence type="ECO:0000313" key="2">
    <source>
        <dbReference type="Proteomes" id="UP000321386"/>
    </source>
</evidence>
<reference evidence="1 2" key="1">
    <citation type="submission" date="2019-07" db="EMBL/GenBank/DDBJ databases">
        <title>Whole genome shotgun sequence of Cellulomonas persica NBRC 101101.</title>
        <authorList>
            <person name="Hosoyama A."/>
            <person name="Uohara A."/>
            <person name="Ohji S."/>
            <person name="Ichikawa N."/>
        </authorList>
    </citation>
    <scope>NUCLEOTIDE SEQUENCE [LARGE SCALE GENOMIC DNA]</scope>
    <source>
        <strain evidence="1 2">NBRC 101101</strain>
    </source>
</reference>
<dbReference type="OrthoDB" id="32458at2"/>
<dbReference type="EMBL" id="BJUA01000001">
    <property type="protein sequence ID" value="GEK16355.1"/>
    <property type="molecule type" value="Genomic_DNA"/>
</dbReference>
<name>A0A510UU63_9CELL</name>
<gene>
    <name evidence="1" type="ORF">CPE01_00880</name>
</gene>
<organism evidence="1 2">
    <name type="scientific">Cellulomonas persica</name>
    <dbReference type="NCBI Taxonomy" id="76861"/>
    <lineage>
        <taxon>Bacteria</taxon>
        <taxon>Bacillati</taxon>
        <taxon>Actinomycetota</taxon>
        <taxon>Actinomycetes</taxon>
        <taxon>Micrococcales</taxon>
        <taxon>Cellulomonadaceae</taxon>
        <taxon>Cellulomonas</taxon>
    </lineage>
</organism>
<accession>A0A510UU63</accession>
<dbReference type="SUPFAM" id="SSF159888">
    <property type="entry name" value="YdhG-like"/>
    <property type="match status" value="1"/>
</dbReference>
<dbReference type="AlphaFoldDB" id="A0A510UU63"/>
<dbReference type="RefSeq" id="WP_146804677.1">
    <property type="nucleotide sequence ID" value="NZ_BJUA01000001.1"/>
</dbReference>
<dbReference type="Gene3D" id="3.90.1150.200">
    <property type="match status" value="1"/>
</dbReference>
<comment type="caution">
    <text evidence="1">The sequence shown here is derived from an EMBL/GenBank/DDBJ whole genome shotgun (WGS) entry which is preliminary data.</text>
</comment>
<keyword evidence="2" id="KW-1185">Reference proteome</keyword>
<sequence>MSTTKTDTFTDDERAAMKERAAELRAQSARGGKAAKAADLESDVLAKIAEMPDADRVLAERIHAIVRAEAPHLTPRTWYGMPAYAKDGKVLCFFKAAAKFKTRYAILGFEEPAALDDGPMWPTAYAVTELTDEVEETIAALIRRAAA</sequence>